<dbReference type="STRING" id="1075417.SAMN05421823_104558"/>
<dbReference type="RefSeq" id="WP_089682757.1">
    <property type="nucleotide sequence ID" value="NZ_FNFO01000004.1"/>
</dbReference>
<accession>A0A1G9HWE6</accession>
<dbReference type="EMBL" id="FNFO01000004">
    <property type="protein sequence ID" value="SDL17146.1"/>
    <property type="molecule type" value="Genomic_DNA"/>
</dbReference>
<evidence type="ECO:0008006" key="3">
    <source>
        <dbReference type="Google" id="ProtNLM"/>
    </source>
</evidence>
<reference evidence="1 2" key="1">
    <citation type="submission" date="2016-10" db="EMBL/GenBank/DDBJ databases">
        <authorList>
            <person name="de Groot N.N."/>
        </authorList>
    </citation>
    <scope>NUCLEOTIDE SEQUENCE [LARGE SCALE GENOMIC DNA]</scope>
    <source>
        <strain evidence="1 2">DSM 25186</strain>
    </source>
</reference>
<dbReference type="InterPro" id="IPR005297">
    <property type="entry name" value="Lipoprotein_repeat"/>
</dbReference>
<organism evidence="1 2">
    <name type="scientific">Catalinimonas alkaloidigena</name>
    <dbReference type="NCBI Taxonomy" id="1075417"/>
    <lineage>
        <taxon>Bacteria</taxon>
        <taxon>Pseudomonadati</taxon>
        <taxon>Bacteroidota</taxon>
        <taxon>Cytophagia</taxon>
        <taxon>Cytophagales</taxon>
        <taxon>Catalimonadaceae</taxon>
        <taxon>Catalinimonas</taxon>
    </lineage>
</organism>
<dbReference type="OrthoDB" id="597632at2"/>
<dbReference type="Pfam" id="PF03640">
    <property type="entry name" value="Lipoprotein_15"/>
    <property type="match status" value="3"/>
</dbReference>
<protein>
    <recommendedName>
        <fullName evidence="3">Lipoprotein with Yx(FWY)xxD motif</fullName>
    </recommendedName>
</protein>
<dbReference type="PANTHER" id="PTHR39335">
    <property type="entry name" value="BLL4220 PROTEIN"/>
    <property type="match status" value="1"/>
</dbReference>
<dbReference type="Proteomes" id="UP000198510">
    <property type="component" value="Unassembled WGS sequence"/>
</dbReference>
<name>A0A1G9HWE6_9BACT</name>
<evidence type="ECO:0000313" key="2">
    <source>
        <dbReference type="Proteomes" id="UP000198510"/>
    </source>
</evidence>
<gene>
    <name evidence="1" type="ORF">SAMN05421823_104558</name>
</gene>
<evidence type="ECO:0000313" key="1">
    <source>
        <dbReference type="EMBL" id="SDL17146.1"/>
    </source>
</evidence>
<dbReference type="PANTHER" id="PTHR39335:SF1">
    <property type="entry name" value="BLL4220 PROTEIN"/>
    <property type="match status" value="1"/>
</dbReference>
<dbReference type="GO" id="GO:0043448">
    <property type="term" value="P:alkane catabolic process"/>
    <property type="evidence" value="ECO:0007669"/>
    <property type="project" value="TreeGrafter"/>
</dbReference>
<proteinExistence type="predicted"/>
<dbReference type="AlphaFoldDB" id="A0A1G9HWE6"/>
<sequence length="265" mass="28582">MNSSLNYLKPLFRAALVLGMLASCEKEDLEDDRLKIQVVGTNVLADQNQQSLYFFAGDVTGESTCNGRCAEIWPPLLGEVYDLKLGAGLSKSDFATITREDGQKQLTYKGWPLYYFSPEGDGVLEAPAETLGDGRNGVFHVAKPDYTVLVGRQSVAEGEDPVVYLTDDRGVSLYHTTGDEEGISNCKGGCATVWPPFKAVENPVIPSSLKASDFTVVTREDDLGPQLAYQGSPLYFFSNDNKVRGSVLGQGGGPAKNFFVAATGN</sequence>
<keyword evidence="2" id="KW-1185">Reference proteome</keyword>